<gene>
    <name evidence="1" type="ORF">P0667A10.23</name>
</gene>
<dbReference type="Proteomes" id="UP000817658">
    <property type="component" value="Chromosome 1"/>
</dbReference>
<name>Q5NBF8_ORYSJ</name>
<organism evidence="1">
    <name type="scientific">Oryza sativa subsp. japonica</name>
    <name type="common">Rice</name>
    <dbReference type="NCBI Taxonomy" id="39947"/>
    <lineage>
        <taxon>Eukaryota</taxon>
        <taxon>Viridiplantae</taxon>
        <taxon>Streptophyta</taxon>
        <taxon>Embryophyta</taxon>
        <taxon>Tracheophyta</taxon>
        <taxon>Spermatophyta</taxon>
        <taxon>Magnoliopsida</taxon>
        <taxon>Liliopsida</taxon>
        <taxon>Poales</taxon>
        <taxon>Poaceae</taxon>
        <taxon>BOP clade</taxon>
        <taxon>Oryzoideae</taxon>
        <taxon>Oryzeae</taxon>
        <taxon>Oryzinae</taxon>
        <taxon>Oryza</taxon>
        <taxon>Oryza sativa</taxon>
    </lineage>
</organism>
<evidence type="ECO:0000313" key="1">
    <source>
        <dbReference type="EMBL" id="BAD81177.1"/>
    </source>
</evidence>
<accession>Q5NBF8</accession>
<dbReference type="AlphaFoldDB" id="Q5NBF8"/>
<protein>
    <submittedName>
        <fullName evidence="1">Uncharacterized protein</fullName>
    </submittedName>
</protein>
<sequence>MASLASLPSKPCMSTGGSLLADARRTSRGFASCHAPTNPAACWLVVDRYG</sequence>
<proteinExistence type="predicted"/>
<reference evidence="1" key="1">
    <citation type="journal article" date="2002" name="Nature">
        <title>The genome sequence and structure of rice chromosome 1.</title>
        <authorList>
            <person name="Sasaki T."/>
            <person name="Matsumoto T."/>
            <person name="Yamamoto K."/>
            <person name="Sakata K."/>
            <person name="Baba T."/>
            <person name="Katayose Y."/>
            <person name="Wu J."/>
            <person name="Niimura Y."/>
            <person name="Cheng Z."/>
            <person name="Nagamura Y."/>
            <person name="Antonio B.A."/>
            <person name="Kanamori H."/>
            <person name="Hosokawa S."/>
            <person name="Masukawa M."/>
            <person name="Arikawa K."/>
            <person name="Chiden Y."/>
            <person name="Hayashi M."/>
            <person name="Okamoto M."/>
            <person name="Ando T."/>
            <person name="Aoki H."/>
            <person name="Arita K."/>
            <person name="Hamada M."/>
            <person name="Harada C."/>
            <person name="Hijishita S."/>
            <person name="Honda M."/>
            <person name="Ichikawa Y."/>
            <person name="Idonuma A."/>
            <person name="Iijima M."/>
            <person name="Ikeda M."/>
            <person name="Ikeno M."/>
            <person name="Itoh S."/>
            <person name="Itoh T."/>
            <person name="Itoh Y."/>
            <person name="Itoh Y."/>
            <person name="Iwabuchi A."/>
            <person name="Kamiya K."/>
            <person name="Karasawa W."/>
            <person name="Katagiri S."/>
            <person name="Kikuta A."/>
            <person name="Kobayashi N."/>
            <person name="Kono I."/>
            <person name="Machita K."/>
            <person name="Maehara T."/>
            <person name="Mizuno H."/>
            <person name="Mizubayashi T."/>
            <person name="Mukai Y."/>
            <person name="Nagasaki H."/>
            <person name="Nakashima M."/>
            <person name="Nakama Y."/>
            <person name="Nakamichi Y."/>
            <person name="Nakamura M."/>
            <person name="Namiki N."/>
            <person name="Negishi M."/>
            <person name="Ohta I."/>
            <person name="Ono N."/>
            <person name="Saji S."/>
            <person name="Sakai K."/>
            <person name="Shibata M."/>
            <person name="Shimokawa T."/>
            <person name="Shomura A."/>
            <person name="Song J."/>
            <person name="Takazaki Y."/>
            <person name="Terasawa K."/>
            <person name="Tsuji K."/>
            <person name="Waki K."/>
            <person name="Yamagata H."/>
            <person name="Yamane H."/>
            <person name="Yoshiki S."/>
            <person name="Yoshihara R."/>
            <person name="Yukawa K."/>
            <person name="Zhong H."/>
            <person name="Iwama H."/>
            <person name="Endo T."/>
            <person name="Ito H."/>
            <person name="Hahn J.H."/>
            <person name="Kim H.I."/>
            <person name="Eun M.Y."/>
            <person name="Yano M."/>
            <person name="Jiang J."/>
            <person name="Gojobori T."/>
        </authorList>
    </citation>
    <scope>NUCLEOTIDE SEQUENCE</scope>
</reference>
<dbReference type="EMBL" id="AP001073">
    <property type="protein sequence ID" value="BAD81177.1"/>
    <property type="molecule type" value="Genomic_DNA"/>
</dbReference>